<feature type="transmembrane region" description="Helical" evidence="9">
    <location>
        <begin position="96"/>
        <end position="116"/>
    </location>
</feature>
<evidence type="ECO:0000256" key="6">
    <source>
        <dbReference type="ARBA" id="ARBA00022777"/>
    </source>
</evidence>
<keyword evidence="13" id="KW-1185">Reference proteome</keyword>
<feature type="transmembrane region" description="Helical" evidence="9">
    <location>
        <begin position="167"/>
        <end position="185"/>
    </location>
</feature>
<evidence type="ECO:0000313" key="12">
    <source>
        <dbReference type="EMBL" id="MFE9605171.1"/>
    </source>
</evidence>
<feature type="transmembrane region" description="Helical" evidence="9">
    <location>
        <begin position="44"/>
        <end position="63"/>
    </location>
</feature>
<feature type="transmembrane region" description="Helical" evidence="9">
    <location>
        <begin position="70"/>
        <end position="90"/>
    </location>
</feature>
<evidence type="ECO:0000256" key="8">
    <source>
        <dbReference type="ARBA" id="ARBA00023012"/>
    </source>
</evidence>
<protein>
    <recommendedName>
        <fullName evidence="2">histidine kinase</fullName>
        <ecNumber evidence="2">2.7.13.3</ecNumber>
    </recommendedName>
</protein>
<feature type="transmembrane region" description="Helical" evidence="9">
    <location>
        <begin position="197"/>
        <end position="217"/>
    </location>
</feature>
<dbReference type="Gene3D" id="1.20.5.1930">
    <property type="match status" value="1"/>
</dbReference>
<name>A0ABW6MGE3_9ACTN</name>
<feature type="transmembrane region" description="Helical" evidence="9">
    <location>
        <begin position="229"/>
        <end position="249"/>
    </location>
</feature>
<evidence type="ECO:0000256" key="2">
    <source>
        <dbReference type="ARBA" id="ARBA00012438"/>
    </source>
</evidence>
<keyword evidence="6 12" id="KW-0418">Kinase</keyword>
<dbReference type="Pfam" id="PF07730">
    <property type="entry name" value="HisKA_3"/>
    <property type="match status" value="1"/>
</dbReference>
<feature type="domain" description="Histidine kinase/HSP90-like ATPase" evidence="10">
    <location>
        <begin position="495"/>
        <end position="574"/>
    </location>
</feature>
<dbReference type="SUPFAM" id="SSF55874">
    <property type="entry name" value="ATPase domain of HSP90 chaperone/DNA topoisomerase II/histidine kinase"/>
    <property type="match status" value="1"/>
</dbReference>
<dbReference type="RefSeq" id="WP_388113990.1">
    <property type="nucleotide sequence ID" value="NZ_JBIAHM010000018.1"/>
</dbReference>
<keyword evidence="3" id="KW-0597">Phosphoprotein</keyword>
<dbReference type="PANTHER" id="PTHR24421:SF10">
    <property type="entry name" value="NITRATE_NITRITE SENSOR PROTEIN NARQ"/>
    <property type="match status" value="1"/>
</dbReference>
<keyword evidence="9" id="KW-0472">Membrane</keyword>
<dbReference type="InterPro" id="IPR050482">
    <property type="entry name" value="Sensor_HK_TwoCompSys"/>
</dbReference>
<comment type="catalytic activity">
    <reaction evidence="1">
        <text>ATP + protein L-histidine = ADP + protein N-phospho-L-histidine.</text>
        <dbReference type="EC" id="2.7.13.3"/>
    </reaction>
</comment>
<evidence type="ECO:0000256" key="1">
    <source>
        <dbReference type="ARBA" id="ARBA00000085"/>
    </source>
</evidence>
<keyword evidence="7" id="KW-0067">ATP-binding</keyword>
<dbReference type="Proteomes" id="UP001601303">
    <property type="component" value="Unassembled WGS sequence"/>
</dbReference>
<dbReference type="Pfam" id="PF02518">
    <property type="entry name" value="HATPase_c"/>
    <property type="match status" value="1"/>
</dbReference>
<feature type="transmembrane region" description="Helical" evidence="9">
    <location>
        <begin position="128"/>
        <end position="147"/>
    </location>
</feature>
<evidence type="ECO:0000259" key="11">
    <source>
        <dbReference type="Pfam" id="PF07730"/>
    </source>
</evidence>
<keyword evidence="5" id="KW-0547">Nucleotide-binding</keyword>
<evidence type="ECO:0000256" key="5">
    <source>
        <dbReference type="ARBA" id="ARBA00022741"/>
    </source>
</evidence>
<gene>
    <name evidence="12" type="ORF">ACFYNQ_42325</name>
</gene>
<keyword evidence="9" id="KW-0812">Transmembrane</keyword>
<organism evidence="12 13">
    <name type="scientific">Streptomyces hokutonensis</name>
    <dbReference type="NCBI Taxonomy" id="1306990"/>
    <lineage>
        <taxon>Bacteria</taxon>
        <taxon>Bacillati</taxon>
        <taxon>Actinomycetota</taxon>
        <taxon>Actinomycetes</taxon>
        <taxon>Kitasatosporales</taxon>
        <taxon>Streptomycetaceae</taxon>
        <taxon>Streptomyces</taxon>
    </lineage>
</organism>
<sequence length="594" mass="62760">MSGALGVRLSARREAVGLAVFGAGFGTYVLIVTAPGRYTTTTTIPFSAAVGGLYLVAGLLARLRRPGNRVGLMMLLVGTGWFAEDLQISLDPVVHTVGLLVRSASSGFLIPLLLMYPDGLLRSRTDRVLAGAGYLTAFVLMPLSVPFSTSVVPNLLLVHPVGWLRQATDVVQFVMSGAVVAALLAHWTTATRPARRVLAPLYVVGLVGGLASALDGMLGTGPSWTHTPLINIAHVSVLLLPLAFLAGVWRVRLGRTAVADLLRRMPLASKEQLRDALAKALGDTSVQVGFPAPDAVGYVDSQGRTLSAAPGQQVSPLERNGRRVGVLLHDPALREDRYVLEAVVSAAALELDNQRLAAEVRTQLAEVRASRARIVEAGDEQRRRIEHDLHDGAQSRFVTALVTLRLARRRLATQRAPEPTASAELAELLDRIAELMGEGMDQLRDLAHGIHPAVLSETGLVAALEMIAARSPCPVRVSATEVPELPRPLAATAYFIAAEAVTNALKHAHATTIDIDVRHEDGVLRLAVTDDGIGGADPDGGTGLLGLRDRVAVFDGEMTVSSAPGRGTVVAATLTTGRAGRSQEVPAEGEDGRG</sequence>
<comment type="caution">
    <text evidence="12">The sequence shown here is derived from an EMBL/GenBank/DDBJ whole genome shotgun (WGS) entry which is preliminary data.</text>
</comment>
<keyword evidence="4" id="KW-0808">Transferase</keyword>
<evidence type="ECO:0000256" key="7">
    <source>
        <dbReference type="ARBA" id="ARBA00022840"/>
    </source>
</evidence>
<dbReference type="Gene3D" id="3.30.565.10">
    <property type="entry name" value="Histidine kinase-like ATPase, C-terminal domain"/>
    <property type="match status" value="1"/>
</dbReference>
<evidence type="ECO:0000313" key="13">
    <source>
        <dbReference type="Proteomes" id="UP001601303"/>
    </source>
</evidence>
<evidence type="ECO:0000256" key="3">
    <source>
        <dbReference type="ARBA" id="ARBA00022553"/>
    </source>
</evidence>
<proteinExistence type="predicted"/>
<keyword evidence="9" id="KW-1133">Transmembrane helix</keyword>
<dbReference type="InterPro" id="IPR011712">
    <property type="entry name" value="Sig_transdc_His_kin_sub3_dim/P"/>
</dbReference>
<dbReference type="InterPro" id="IPR003594">
    <property type="entry name" value="HATPase_dom"/>
</dbReference>
<evidence type="ECO:0000256" key="9">
    <source>
        <dbReference type="SAM" id="Phobius"/>
    </source>
</evidence>
<feature type="domain" description="Signal transduction histidine kinase subgroup 3 dimerisation and phosphoacceptor" evidence="11">
    <location>
        <begin position="382"/>
        <end position="455"/>
    </location>
</feature>
<evidence type="ECO:0000259" key="10">
    <source>
        <dbReference type="Pfam" id="PF02518"/>
    </source>
</evidence>
<accession>A0ABW6MGE3</accession>
<dbReference type="CDD" id="cd16917">
    <property type="entry name" value="HATPase_UhpB-NarQ-NarX-like"/>
    <property type="match status" value="1"/>
</dbReference>
<evidence type="ECO:0000256" key="4">
    <source>
        <dbReference type="ARBA" id="ARBA00022679"/>
    </source>
</evidence>
<reference evidence="12 13" key="1">
    <citation type="submission" date="2024-10" db="EMBL/GenBank/DDBJ databases">
        <title>The Natural Products Discovery Center: Release of the First 8490 Sequenced Strains for Exploring Actinobacteria Biosynthetic Diversity.</title>
        <authorList>
            <person name="Kalkreuter E."/>
            <person name="Kautsar S.A."/>
            <person name="Yang D."/>
            <person name="Bader C.D."/>
            <person name="Teijaro C.N."/>
            <person name="Fluegel L."/>
            <person name="Davis C.M."/>
            <person name="Simpson J.R."/>
            <person name="Lauterbach L."/>
            <person name="Steele A.D."/>
            <person name="Gui C."/>
            <person name="Meng S."/>
            <person name="Li G."/>
            <person name="Viehrig K."/>
            <person name="Ye F."/>
            <person name="Su P."/>
            <person name="Kiefer A.F."/>
            <person name="Nichols A."/>
            <person name="Cepeda A.J."/>
            <person name="Yan W."/>
            <person name="Fan B."/>
            <person name="Jiang Y."/>
            <person name="Adhikari A."/>
            <person name="Zheng C.-J."/>
            <person name="Schuster L."/>
            <person name="Cowan T.M."/>
            <person name="Smanski M.J."/>
            <person name="Chevrette M.G."/>
            <person name="De Carvalho L.P.S."/>
            <person name="Shen B."/>
        </authorList>
    </citation>
    <scope>NUCLEOTIDE SEQUENCE [LARGE SCALE GENOMIC DNA]</scope>
    <source>
        <strain evidence="12 13">NPDC006488</strain>
    </source>
</reference>
<dbReference type="EC" id="2.7.13.3" evidence="2"/>
<keyword evidence="8" id="KW-0902">Two-component regulatory system</keyword>
<dbReference type="InterPro" id="IPR036890">
    <property type="entry name" value="HATPase_C_sf"/>
</dbReference>
<dbReference type="PANTHER" id="PTHR24421">
    <property type="entry name" value="NITRATE/NITRITE SENSOR PROTEIN NARX-RELATED"/>
    <property type="match status" value="1"/>
</dbReference>
<dbReference type="GO" id="GO:0016301">
    <property type="term" value="F:kinase activity"/>
    <property type="evidence" value="ECO:0007669"/>
    <property type="project" value="UniProtKB-KW"/>
</dbReference>
<feature type="transmembrane region" description="Helical" evidence="9">
    <location>
        <begin position="15"/>
        <end position="38"/>
    </location>
</feature>
<dbReference type="EMBL" id="JBIAHM010000018">
    <property type="protein sequence ID" value="MFE9605171.1"/>
    <property type="molecule type" value="Genomic_DNA"/>
</dbReference>